<evidence type="ECO:0008006" key="4">
    <source>
        <dbReference type="Google" id="ProtNLM"/>
    </source>
</evidence>
<evidence type="ECO:0000313" key="2">
    <source>
        <dbReference type="EMBL" id="EIT69274.1"/>
    </source>
</evidence>
<dbReference type="EMBL" id="AKGD01000002">
    <property type="protein sequence ID" value="EIT69274.1"/>
    <property type="molecule type" value="Genomic_DNA"/>
</dbReference>
<dbReference type="STRING" id="1172194.WQQ_28560"/>
<feature type="chain" id="PRO_5003712911" description="DUF3108 domain-containing protein" evidence="1">
    <location>
        <begin position="19"/>
        <end position="256"/>
    </location>
</feature>
<proteinExistence type="predicted"/>
<dbReference type="OrthoDB" id="1491713at2"/>
<protein>
    <recommendedName>
        <fullName evidence="4">DUF3108 domain-containing protein</fullName>
    </recommendedName>
</protein>
<keyword evidence="3" id="KW-1185">Reference proteome</keyword>
<dbReference type="RefSeq" id="WP_007185797.1">
    <property type="nucleotide sequence ID" value="NZ_AKGD01000002.1"/>
</dbReference>
<sequence>MRTLLAVLLAAVSTFAFAQPPQPNAKSERFYGYAYDLKSGRYLYTEVHEQIVEQGRWVRGSIRYFDAKNRLMGSKTLDFSRNPFVPVYGFELPPQGFSEAILSVEGDRVQMRKTKKGKTENKAIDIGPDTAADSGFHNYLLAHFDDLMQRKPFAFRFVVAGNLDAYSFRAKRIEDGEFEGRAAARFVVEPDSVLRWLVDPLQLSYDPVSKKLLEYRGISNVHDPATGKAYNARIVYPAEPPADAPKPLPALSDSGG</sequence>
<accession>I7ZBL7</accession>
<gene>
    <name evidence="2" type="ORF">WQQ_28560</name>
</gene>
<organism evidence="2 3">
    <name type="scientific">Hydrocarboniphaga effusa AP103</name>
    <dbReference type="NCBI Taxonomy" id="1172194"/>
    <lineage>
        <taxon>Bacteria</taxon>
        <taxon>Pseudomonadati</taxon>
        <taxon>Pseudomonadota</taxon>
        <taxon>Gammaproteobacteria</taxon>
        <taxon>Nevskiales</taxon>
        <taxon>Nevskiaceae</taxon>
        <taxon>Hydrocarboniphaga</taxon>
    </lineage>
</organism>
<evidence type="ECO:0000313" key="3">
    <source>
        <dbReference type="Proteomes" id="UP000003704"/>
    </source>
</evidence>
<name>I7ZBL7_9GAMM</name>
<comment type="caution">
    <text evidence="2">The sequence shown here is derived from an EMBL/GenBank/DDBJ whole genome shotgun (WGS) entry which is preliminary data.</text>
</comment>
<feature type="signal peptide" evidence="1">
    <location>
        <begin position="1"/>
        <end position="18"/>
    </location>
</feature>
<reference evidence="2 3" key="1">
    <citation type="journal article" date="2012" name="J. Bacteriol.">
        <title>Genome Sequence of n-Alkane-Degrading Hydrocarboniphaga effusa Strain AP103T (ATCC BAA-332T).</title>
        <authorList>
            <person name="Chang H.K."/>
            <person name="Zylstra G.J."/>
            <person name="Chae J.C."/>
        </authorList>
    </citation>
    <scope>NUCLEOTIDE SEQUENCE [LARGE SCALE GENOMIC DNA]</scope>
    <source>
        <strain evidence="2 3">AP103</strain>
    </source>
</reference>
<keyword evidence="1" id="KW-0732">Signal</keyword>
<evidence type="ECO:0000256" key="1">
    <source>
        <dbReference type="SAM" id="SignalP"/>
    </source>
</evidence>
<dbReference type="Proteomes" id="UP000003704">
    <property type="component" value="Unassembled WGS sequence"/>
</dbReference>
<dbReference type="AlphaFoldDB" id="I7ZBL7"/>